<feature type="domain" description="Glycoside hydrolase family 3 N-terminal" evidence="6">
    <location>
        <begin position="12"/>
        <end position="78"/>
    </location>
</feature>
<accession>A0A9P6AQE5</accession>
<dbReference type="GO" id="GO:0008422">
    <property type="term" value="F:beta-glucosidase activity"/>
    <property type="evidence" value="ECO:0007669"/>
    <property type="project" value="UniProtKB-EC"/>
</dbReference>
<evidence type="ECO:0000313" key="8">
    <source>
        <dbReference type="Proteomes" id="UP000886523"/>
    </source>
</evidence>
<evidence type="ECO:0000313" key="7">
    <source>
        <dbReference type="EMBL" id="KAF9509973.1"/>
    </source>
</evidence>
<dbReference type="Proteomes" id="UP000886523">
    <property type="component" value="Unassembled WGS sequence"/>
</dbReference>
<dbReference type="PANTHER" id="PTHR42715">
    <property type="entry name" value="BETA-GLUCOSIDASE"/>
    <property type="match status" value="1"/>
</dbReference>
<dbReference type="SUPFAM" id="SSF51445">
    <property type="entry name" value="(Trans)glycosidases"/>
    <property type="match status" value="1"/>
</dbReference>
<dbReference type="InterPro" id="IPR036962">
    <property type="entry name" value="Glyco_hydro_3_N_sf"/>
</dbReference>
<dbReference type="AlphaFoldDB" id="A0A9P6AQE5"/>
<evidence type="ECO:0000256" key="2">
    <source>
        <dbReference type="ARBA" id="ARBA00005336"/>
    </source>
</evidence>
<evidence type="ECO:0000256" key="5">
    <source>
        <dbReference type="ARBA" id="ARBA00023295"/>
    </source>
</evidence>
<dbReference type="EC" id="3.2.1.21" evidence="3"/>
<keyword evidence="4 7" id="KW-0378">Hydrolase</keyword>
<comment type="catalytic activity">
    <reaction evidence="1">
        <text>Hydrolysis of terminal, non-reducing beta-D-glucosyl residues with release of beta-D-glucose.</text>
        <dbReference type="EC" id="3.2.1.21"/>
    </reaction>
</comment>
<dbReference type="OrthoDB" id="47059at2759"/>
<keyword evidence="5" id="KW-0326">Glycosidase</keyword>
<dbReference type="InterPro" id="IPR001764">
    <property type="entry name" value="Glyco_hydro_3_N"/>
</dbReference>
<dbReference type="GO" id="GO:0009251">
    <property type="term" value="P:glucan catabolic process"/>
    <property type="evidence" value="ECO:0007669"/>
    <property type="project" value="TreeGrafter"/>
</dbReference>
<keyword evidence="8" id="KW-1185">Reference proteome</keyword>
<evidence type="ECO:0000259" key="6">
    <source>
        <dbReference type="Pfam" id="PF00933"/>
    </source>
</evidence>
<sequence length="103" mass="11863">MCSLTAWIVSAEVPMRALRDIHLRPFELAIRCDNSLWAVMTGYNRVNGVHCSEDAFLRQVLRKEWNLTGLIMSDWGGVFYRCSHPCWCRSRNARARLSFTALG</sequence>
<dbReference type="InterPro" id="IPR050288">
    <property type="entry name" value="Cellulose_deg_GH3"/>
</dbReference>
<comment type="caution">
    <text evidence="7">The sequence shown here is derived from an EMBL/GenBank/DDBJ whole genome shotgun (WGS) entry which is preliminary data.</text>
</comment>
<reference evidence="7" key="1">
    <citation type="journal article" date="2020" name="Nat. Commun.">
        <title>Large-scale genome sequencing of mycorrhizal fungi provides insights into the early evolution of symbiotic traits.</title>
        <authorList>
            <person name="Miyauchi S."/>
            <person name="Kiss E."/>
            <person name="Kuo A."/>
            <person name="Drula E."/>
            <person name="Kohler A."/>
            <person name="Sanchez-Garcia M."/>
            <person name="Morin E."/>
            <person name="Andreopoulos B."/>
            <person name="Barry K.W."/>
            <person name="Bonito G."/>
            <person name="Buee M."/>
            <person name="Carver A."/>
            <person name="Chen C."/>
            <person name="Cichocki N."/>
            <person name="Clum A."/>
            <person name="Culley D."/>
            <person name="Crous P.W."/>
            <person name="Fauchery L."/>
            <person name="Girlanda M."/>
            <person name="Hayes R.D."/>
            <person name="Keri Z."/>
            <person name="LaButti K."/>
            <person name="Lipzen A."/>
            <person name="Lombard V."/>
            <person name="Magnuson J."/>
            <person name="Maillard F."/>
            <person name="Murat C."/>
            <person name="Nolan M."/>
            <person name="Ohm R.A."/>
            <person name="Pangilinan J."/>
            <person name="Pereira M.F."/>
            <person name="Perotto S."/>
            <person name="Peter M."/>
            <person name="Pfister S."/>
            <person name="Riley R."/>
            <person name="Sitrit Y."/>
            <person name="Stielow J.B."/>
            <person name="Szollosi G."/>
            <person name="Zifcakova L."/>
            <person name="Stursova M."/>
            <person name="Spatafora J.W."/>
            <person name="Tedersoo L."/>
            <person name="Vaario L.M."/>
            <person name="Yamada A."/>
            <person name="Yan M."/>
            <person name="Wang P."/>
            <person name="Xu J."/>
            <person name="Bruns T."/>
            <person name="Baldrian P."/>
            <person name="Vilgalys R."/>
            <person name="Dunand C."/>
            <person name="Henrissat B."/>
            <person name="Grigoriev I.V."/>
            <person name="Hibbett D."/>
            <person name="Nagy L.G."/>
            <person name="Martin F.M."/>
        </authorList>
    </citation>
    <scope>NUCLEOTIDE SEQUENCE</scope>
    <source>
        <strain evidence="7">UP504</strain>
    </source>
</reference>
<name>A0A9P6AQE5_9AGAM</name>
<gene>
    <name evidence="7" type="ORF">BS47DRAFT_1348529</name>
</gene>
<dbReference type="PANTHER" id="PTHR42715:SF3">
    <property type="entry name" value="BETA-GLUCOSIDASE B-RELATED"/>
    <property type="match status" value="1"/>
</dbReference>
<evidence type="ECO:0000256" key="4">
    <source>
        <dbReference type="ARBA" id="ARBA00022801"/>
    </source>
</evidence>
<dbReference type="InterPro" id="IPR019800">
    <property type="entry name" value="Glyco_hydro_3_AS"/>
</dbReference>
<dbReference type="Gene3D" id="3.20.20.300">
    <property type="entry name" value="Glycoside hydrolase, family 3, N-terminal domain"/>
    <property type="match status" value="1"/>
</dbReference>
<comment type="similarity">
    <text evidence="2">Belongs to the glycosyl hydrolase 3 family.</text>
</comment>
<dbReference type="PROSITE" id="PS00775">
    <property type="entry name" value="GLYCOSYL_HYDROL_F3"/>
    <property type="match status" value="1"/>
</dbReference>
<dbReference type="Pfam" id="PF00933">
    <property type="entry name" value="Glyco_hydro_3"/>
    <property type="match status" value="1"/>
</dbReference>
<dbReference type="EMBL" id="MU129025">
    <property type="protein sequence ID" value="KAF9509973.1"/>
    <property type="molecule type" value="Genomic_DNA"/>
</dbReference>
<protein>
    <recommendedName>
        <fullName evidence="3">beta-glucosidase</fullName>
        <ecNumber evidence="3">3.2.1.21</ecNumber>
    </recommendedName>
</protein>
<evidence type="ECO:0000256" key="3">
    <source>
        <dbReference type="ARBA" id="ARBA00012744"/>
    </source>
</evidence>
<evidence type="ECO:0000256" key="1">
    <source>
        <dbReference type="ARBA" id="ARBA00000448"/>
    </source>
</evidence>
<organism evidence="7 8">
    <name type="scientific">Hydnum rufescens UP504</name>
    <dbReference type="NCBI Taxonomy" id="1448309"/>
    <lineage>
        <taxon>Eukaryota</taxon>
        <taxon>Fungi</taxon>
        <taxon>Dikarya</taxon>
        <taxon>Basidiomycota</taxon>
        <taxon>Agaricomycotina</taxon>
        <taxon>Agaricomycetes</taxon>
        <taxon>Cantharellales</taxon>
        <taxon>Hydnaceae</taxon>
        <taxon>Hydnum</taxon>
    </lineage>
</organism>
<dbReference type="InterPro" id="IPR017853">
    <property type="entry name" value="GH"/>
</dbReference>
<proteinExistence type="inferred from homology"/>